<dbReference type="PANTHER" id="PTHR12526:SF622">
    <property type="entry name" value="GLYCOSYLTRANSFERASE (GROUP I)"/>
    <property type="match status" value="1"/>
</dbReference>
<name>A0ABT2EKU7_9BACT</name>
<dbReference type="PANTHER" id="PTHR12526">
    <property type="entry name" value="GLYCOSYLTRANSFERASE"/>
    <property type="match status" value="1"/>
</dbReference>
<organism evidence="3 4">
    <name type="scientific">Candidatus Fervidibacter sacchari</name>
    <dbReference type="NCBI Taxonomy" id="1448929"/>
    <lineage>
        <taxon>Bacteria</taxon>
        <taxon>Candidatus Fervidibacterota</taxon>
        <taxon>Candidatus Fervidibacter</taxon>
    </lineage>
</organism>
<accession>A0ABT2EKU7</accession>
<dbReference type="Gene3D" id="3.40.50.2000">
    <property type="entry name" value="Glycogen Phosphorylase B"/>
    <property type="match status" value="2"/>
</dbReference>
<dbReference type="RefSeq" id="WP_259094458.1">
    <property type="nucleotide sequence ID" value="NZ_CP130454.1"/>
</dbReference>
<evidence type="ECO:0000256" key="1">
    <source>
        <dbReference type="SAM" id="MobiDB-lite"/>
    </source>
</evidence>
<evidence type="ECO:0000313" key="4">
    <source>
        <dbReference type="Proteomes" id="UP001204798"/>
    </source>
</evidence>
<sequence length="473" mass="53457">MRLFYINYADLSVAYGATVCIVELAKALVKQGHEVTVIVPKFRATDNRTTDHRTTDYRTMDNGTTDKRTAENSFPQNHASRFTHHATRITHYDFEVVYIPNWDIRFLRKIWFYLASAIWVTVLALRKRPDILYWGEMTYTITPYLVSKLTGIPYAIIAHGFAPDELRVSRWRMAIVKWCQKVYFGNASVVITVTPKIAERIHEVYGIPKEKLVPIENGVNLERFKPMDKFEARRQLGLPETGYTYIGWVGYFFPWSGVETLLEAAKKVLAEFPNARFIIVGHGIWGTHLSDFAQTLGLKVHLMKPLNNAPSNLPSTPLPDPANWQVCFTGEVANELMPVFINSWDIATAPYPGGRNEKSGGSSMKIREYFGCGVPVVTTDVAGIGTRWLIGEGEAEKLGNGETENRVRIGERGVLTVPDDADAFAEGLLFLIRNDSLREQMGKNARKFAETHCSWDEVARQTVKAFEGVNRNA</sequence>
<dbReference type="Pfam" id="PF13692">
    <property type="entry name" value="Glyco_trans_1_4"/>
    <property type="match status" value="1"/>
</dbReference>
<reference evidence="3 4" key="1">
    <citation type="submission" date="2022-08" db="EMBL/GenBank/DDBJ databases">
        <title>Bacterial and archaeal communities from various locations to study Microbial Dark Matter (Phase II).</title>
        <authorList>
            <person name="Stepanauskas R."/>
        </authorList>
    </citation>
    <scope>NUCLEOTIDE SEQUENCE [LARGE SCALE GENOMIC DNA]</scope>
    <source>
        <strain evidence="3 4">PD1</strain>
    </source>
</reference>
<dbReference type="CDD" id="cd03801">
    <property type="entry name" value="GT4_PimA-like"/>
    <property type="match status" value="1"/>
</dbReference>
<comment type="caution">
    <text evidence="3">The sequence shown here is derived from an EMBL/GenBank/DDBJ whole genome shotgun (WGS) entry which is preliminary data.</text>
</comment>
<gene>
    <name evidence="3" type="ORF">M2350_000931</name>
</gene>
<feature type="domain" description="Glycosyltransferase subfamily 4-like N-terminal" evidence="2">
    <location>
        <begin position="16"/>
        <end position="223"/>
    </location>
</feature>
<feature type="region of interest" description="Disordered" evidence="1">
    <location>
        <begin position="53"/>
        <end position="74"/>
    </location>
</feature>
<dbReference type="Pfam" id="PF13439">
    <property type="entry name" value="Glyco_transf_4"/>
    <property type="match status" value="1"/>
</dbReference>
<protein>
    <submittedName>
        <fullName evidence="3">Glycosyltransferase involved in cell wall biosynthesis</fullName>
    </submittedName>
</protein>
<evidence type="ECO:0000259" key="2">
    <source>
        <dbReference type="Pfam" id="PF13439"/>
    </source>
</evidence>
<dbReference type="Proteomes" id="UP001204798">
    <property type="component" value="Unassembled WGS sequence"/>
</dbReference>
<proteinExistence type="predicted"/>
<evidence type="ECO:0000313" key="3">
    <source>
        <dbReference type="EMBL" id="MCS3918531.1"/>
    </source>
</evidence>
<dbReference type="SUPFAM" id="SSF53756">
    <property type="entry name" value="UDP-Glycosyltransferase/glycogen phosphorylase"/>
    <property type="match status" value="1"/>
</dbReference>
<dbReference type="EMBL" id="JANUCP010000002">
    <property type="protein sequence ID" value="MCS3918531.1"/>
    <property type="molecule type" value="Genomic_DNA"/>
</dbReference>
<keyword evidence="4" id="KW-1185">Reference proteome</keyword>
<feature type="compositionally biased region" description="Basic and acidic residues" evidence="1">
    <location>
        <begin position="53"/>
        <end position="70"/>
    </location>
</feature>
<dbReference type="InterPro" id="IPR028098">
    <property type="entry name" value="Glyco_trans_4-like_N"/>
</dbReference>